<organism evidence="2 3">
    <name type="scientific">Methermicoccus shengliensis</name>
    <dbReference type="NCBI Taxonomy" id="660064"/>
    <lineage>
        <taxon>Archaea</taxon>
        <taxon>Methanobacteriati</taxon>
        <taxon>Methanobacteriota</taxon>
        <taxon>Stenosarchaea group</taxon>
        <taxon>Methanomicrobia</taxon>
        <taxon>Methanosarcinales</taxon>
        <taxon>Methermicoccaceae</taxon>
        <taxon>Methermicoccus</taxon>
    </lineage>
</organism>
<name>A0A832RVQ1_9EURY</name>
<dbReference type="RefSeq" id="WP_042687584.1">
    <property type="nucleotide sequence ID" value="NZ_DUIH01000003.1"/>
</dbReference>
<protein>
    <submittedName>
        <fullName evidence="2">TfuA-related McrA-glycine thioamidation protein</fullName>
    </submittedName>
</protein>
<dbReference type="InterPro" id="IPR012924">
    <property type="entry name" value="TfuA_core"/>
</dbReference>
<reference evidence="2" key="1">
    <citation type="journal article" date="2020" name="bioRxiv">
        <title>A rank-normalized archaeal taxonomy based on genome phylogeny resolves widespread incomplete and uneven classifications.</title>
        <authorList>
            <person name="Rinke C."/>
            <person name="Chuvochina M."/>
            <person name="Mussig A.J."/>
            <person name="Chaumeil P.-A."/>
            <person name="Waite D.W."/>
            <person name="Whitman W.B."/>
            <person name="Parks D.H."/>
            <person name="Hugenholtz P."/>
        </authorList>
    </citation>
    <scope>NUCLEOTIDE SEQUENCE</scope>
    <source>
        <strain evidence="2">UBA12518</strain>
    </source>
</reference>
<sequence length="220" mass="25048">MRAVVFCGVSISFEEARSHLDAVMLPPVKRGDIPRLLRGEEQPEYIGIVDGMFYQRAAVGHREILDAMRRGIRVYGAASMGALRASELHPYGMRGVGRIFRCYVEGDIESDEEVALVFDPERYTPLSVPHVNVRYALKAALREGLIDEVQRRELLALSASIYYPERTYELLIRRGVEEGVIDVEDEHRLVEFLSQPRLDLKRLDAIEMLERMRADMGVIG</sequence>
<feature type="domain" description="TfuA-like core" evidence="1">
    <location>
        <begin position="50"/>
        <end position="167"/>
    </location>
</feature>
<dbReference type="EMBL" id="DUIH01000003">
    <property type="protein sequence ID" value="HIH69191.1"/>
    <property type="molecule type" value="Genomic_DNA"/>
</dbReference>
<dbReference type="Pfam" id="PF07812">
    <property type="entry name" value="TfuA"/>
    <property type="match status" value="1"/>
</dbReference>
<gene>
    <name evidence="2" type="ORF">HA299_01000</name>
</gene>
<accession>A0A832RVQ1</accession>
<evidence type="ECO:0000313" key="2">
    <source>
        <dbReference type="EMBL" id="HIH69191.1"/>
    </source>
</evidence>
<dbReference type="Proteomes" id="UP000600363">
    <property type="component" value="Unassembled WGS sequence"/>
</dbReference>
<evidence type="ECO:0000313" key="3">
    <source>
        <dbReference type="Proteomes" id="UP000600363"/>
    </source>
</evidence>
<evidence type="ECO:0000259" key="1">
    <source>
        <dbReference type="Pfam" id="PF07812"/>
    </source>
</evidence>
<proteinExistence type="predicted"/>
<dbReference type="AlphaFoldDB" id="A0A832RVQ1"/>
<comment type="caution">
    <text evidence="2">The sequence shown here is derived from an EMBL/GenBank/DDBJ whole genome shotgun (WGS) entry which is preliminary data.</text>
</comment>
<dbReference type="NCBIfam" id="NF033432">
    <property type="entry name" value="ThioGly_TfuA_rel"/>
    <property type="match status" value="1"/>
</dbReference>